<evidence type="ECO:0000313" key="7">
    <source>
        <dbReference type="RefSeq" id="XP_072847912.1"/>
    </source>
</evidence>
<evidence type="ECO:0000313" key="6">
    <source>
        <dbReference type="Proteomes" id="UP001652642"/>
    </source>
</evidence>
<dbReference type="InterPro" id="IPR044088">
    <property type="entry name" value="GSTK"/>
</dbReference>
<dbReference type="Gene3D" id="3.40.30.10">
    <property type="entry name" value="Glutaredoxin"/>
    <property type="match status" value="1"/>
</dbReference>
<dbReference type="GeneID" id="110070144"/>
<evidence type="ECO:0000256" key="4">
    <source>
        <dbReference type="PIRNR" id="PIRNR006386"/>
    </source>
</evidence>
<keyword evidence="6" id="KW-1185">Reference proteome</keyword>
<dbReference type="CDD" id="cd03021">
    <property type="entry name" value="DsbA_GSTK"/>
    <property type="match status" value="1"/>
</dbReference>
<dbReference type="Pfam" id="PF01323">
    <property type="entry name" value="DSBA"/>
    <property type="match status" value="1"/>
</dbReference>
<name>A0ABM5FR78_9SAUR</name>
<feature type="domain" description="DSBA-like thioredoxin" evidence="5">
    <location>
        <begin position="15"/>
        <end position="218"/>
    </location>
</feature>
<dbReference type="RefSeq" id="XP_072847912.1">
    <property type="nucleotide sequence ID" value="XM_072991811.1"/>
</dbReference>
<dbReference type="InterPro" id="IPR036249">
    <property type="entry name" value="Thioredoxin-like_sf"/>
</dbReference>
<evidence type="ECO:0000256" key="1">
    <source>
        <dbReference type="ARBA" id="ARBA00006494"/>
    </source>
</evidence>
<dbReference type="PANTHER" id="PTHR42943">
    <property type="entry name" value="GLUTATHIONE S-TRANSFERASE KAPPA"/>
    <property type="match status" value="1"/>
</dbReference>
<protein>
    <recommendedName>
        <fullName evidence="4">Glutathione S-transferase kappa</fullName>
        <ecNumber evidence="4">2.5.1.18</ecNumber>
    </recommendedName>
</protein>
<evidence type="ECO:0000259" key="5">
    <source>
        <dbReference type="Pfam" id="PF01323"/>
    </source>
</evidence>
<dbReference type="PANTHER" id="PTHR42943:SF2">
    <property type="entry name" value="GLUTATHIONE S-TRANSFERASE KAPPA 1"/>
    <property type="match status" value="1"/>
</dbReference>
<dbReference type="InterPro" id="IPR001853">
    <property type="entry name" value="DSBA-like_thioredoxin_dom"/>
</dbReference>
<organism evidence="6 7">
    <name type="scientific">Pogona vitticeps</name>
    <name type="common">central bearded dragon</name>
    <dbReference type="NCBI Taxonomy" id="103695"/>
    <lineage>
        <taxon>Eukaryota</taxon>
        <taxon>Metazoa</taxon>
        <taxon>Chordata</taxon>
        <taxon>Craniata</taxon>
        <taxon>Vertebrata</taxon>
        <taxon>Euteleostomi</taxon>
        <taxon>Lepidosauria</taxon>
        <taxon>Squamata</taxon>
        <taxon>Bifurcata</taxon>
        <taxon>Unidentata</taxon>
        <taxon>Episquamata</taxon>
        <taxon>Toxicofera</taxon>
        <taxon>Iguania</taxon>
        <taxon>Acrodonta</taxon>
        <taxon>Agamidae</taxon>
        <taxon>Amphibolurinae</taxon>
        <taxon>Pogona</taxon>
    </lineage>
</organism>
<sequence length="232" mass="26242">MAATASRGFVSSKKRVDFFFDVLSPYSWFGFEVLCRYRPIWNMELFLQPVFLAGIIKESGNQSPTKLPKRAEYMKKDLKRMAKFYQVPLQQPADFMGTVIRKGSLAAMRFVTAVDLTEPRFVESVSRELWLRMWSRDEDITQPESILAAAVKAGLPEGQAQKLLEMSTSPDVKDRLKAATEEVLKYGAFGLPCSVIYVDDKPQLLFGSDRLELLAHLLGEKWQGPVPASPKL</sequence>
<dbReference type="InterPro" id="IPR014440">
    <property type="entry name" value="HCCAis_GSTk"/>
</dbReference>
<dbReference type="InterPro" id="IPR051924">
    <property type="entry name" value="GST_Kappa/NadH"/>
</dbReference>
<evidence type="ECO:0000256" key="2">
    <source>
        <dbReference type="ARBA" id="ARBA00022679"/>
    </source>
</evidence>
<dbReference type="Proteomes" id="UP001652642">
    <property type="component" value="Chromosome 2"/>
</dbReference>
<dbReference type="EC" id="2.5.1.18" evidence="4"/>
<comment type="similarity">
    <text evidence="1 4">Belongs to the GST superfamily. Kappa family.</text>
</comment>
<reference evidence="6" key="1">
    <citation type="submission" date="2025-05" db="UniProtKB">
        <authorList>
            <consortium name="RefSeq"/>
        </authorList>
    </citation>
    <scope>NUCLEOTIDE SEQUENCE [LARGE SCALE GENOMIC DNA]</scope>
</reference>
<gene>
    <name evidence="7" type="primary">LOC110070144</name>
</gene>
<reference evidence="7" key="2">
    <citation type="submission" date="2025-08" db="UniProtKB">
        <authorList>
            <consortium name="RefSeq"/>
        </authorList>
    </citation>
    <scope>IDENTIFICATION</scope>
</reference>
<evidence type="ECO:0000256" key="3">
    <source>
        <dbReference type="ARBA" id="ARBA00047960"/>
    </source>
</evidence>
<dbReference type="PIRSF" id="PIRSF006386">
    <property type="entry name" value="HCCAis_GSTk"/>
    <property type="match status" value="1"/>
</dbReference>
<keyword evidence="2 4" id="KW-0808">Transferase</keyword>
<comment type="catalytic activity">
    <reaction evidence="3 4">
        <text>RX + glutathione = an S-substituted glutathione + a halide anion + H(+)</text>
        <dbReference type="Rhea" id="RHEA:16437"/>
        <dbReference type="ChEBI" id="CHEBI:15378"/>
        <dbReference type="ChEBI" id="CHEBI:16042"/>
        <dbReference type="ChEBI" id="CHEBI:17792"/>
        <dbReference type="ChEBI" id="CHEBI:57925"/>
        <dbReference type="ChEBI" id="CHEBI:90779"/>
        <dbReference type="EC" id="2.5.1.18"/>
    </reaction>
</comment>
<proteinExistence type="inferred from homology"/>
<dbReference type="SUPFAM" id="SSF52833">
    <property type="entry name" value="Thioredoxin-like"/>
    <property type="match status" value="1"/>
</dbReference>
<accession>A0ABM5FR78</accession>